<dbReference type="Proteomes" id="UP000636709">
    <property type="component" value="Unassembled WGS sequence"/>
</dbReference>
<dbReference type="PANTHER" id="PTHR31066:SF42">
    <property type="entry name" value="PB1 DOMAIN-CONTAINING PROTEIN"/>
    <property type="match status" value="1"/>
</dbReference>
<comment type="caution">
    <text evidence="3">The sequence shown here is derived from an EMBL/GenBank/DDBJ whole genome shotgun (WGS) entry which is preliminary data.</text>
</comment>
<evidence type="ECO:0000313" key="3">
    <source>
        <dbReference type="EMBL" id="KAF8733852.1"/>
    </source>
</evidence>
<dbReference type="InterPro" id="IPR000270">
    <property type="entry name" value="PB1_dom"/>
</dbReference>
<evidence type="ECO:0000313" key="4">
    <source>
        <dbReference type="Proteomes" id="UP000636709"/>
    </source>
</evidence>
<dbReference type="CDD" id="cd06410">
    <property type="entry name" value="PB1_UP2"/>
    <property type="match status" value="1"/>
</dbReference>
<evidence type="ECO:0000256" key="1">
    <source>
        <dbReference type="SAM" id="MobiDB-lite"/>
    </source>
</evidence>
<accession>A0A835FCD9</accession>
<gene>
    <name evidence="3" type="ORF">HU200_014702</name>
</gene>
<dbReference type="PANTHER" id="PTHR31066">
    <property type="entry name" value="OS05G0427100 PROTEIN-RELATED"/>
    <property type="match status" value="1"/>
</dbReference>
<name>A0A835FCD9_9POAL</name>
<feature type="domain" description="PB1" evidence="2">
    <location>
        <begin position="114"/>
        <end position="216"/>
    </location>
</feature>
<dbReference type="SUPFAM" id="SSF54277">
    <property type="entry name" value="CAD &amp; PB1 domains"/>
    <property type="match status" value="2"/>
</dbReference>
<dbReference type="SMART" id="SM00666">
    <property type="entry name" value="PB1"/>
    <property type="match status" value="2"/>
</dbReference>
<protein>
    <recommendedName>
        <fullName evidence="2">PB1 domain-containing protein</fullName>
    </recommendedName>
</protein>
<dbReference type="Pfam" id="PF00564">
    <property type="entry name" value="PB1"/>
    <property type="match status" value="2"/>
</dbReference>
<feature type="domain" description="PB1" evidence="2">
    <location>
        <begin position="444"/>
        <end position="533"/>
    </location>
</feature>
<dbReference type="AlphaFoldDB" id="A0A835FCD9"/>
<dbReference type="EMBL" id="JACEFO010001597">
    <property type="protein sequence ID" value="KAF8733852.1"/>
    <property type="molecule type" value="Genomic_DNA"/>
</dbReference>
<dbReference type="OrthoDB" id="634045at2759"/>
<keyword evidence="4" id="KW-1185">Reference proteome</keyword>
<organism evidence="3 4">
    <name type="scientific">Digitaria exilis</name>
    <dbReference type="NCBI Taxonomy" id="1010633"/>
    <lineage>
        <taxon>Eukaryota</taxon>
        <taxon>Viridiplantae</taxon>
        <taxon>Streptophyta</taxon>
        <taxon>Embryophyta</taxon>
        <taxon>Tracheophyta</taxon>
        <taxon>Spermatophyta</taxon>
        <taxon>Magnoliopsida</taxon>
        <taxon>Liliopsida</taxon>
        <taxon>Poales</taxon>
        <taxon>Poaceae</taxon>
        <taxon>PACMAD clade</taxon>
        <taxon>Panicoideae</taxon>
        <taxon>Panicodae</taxon>
        <taxon>Paniceae</taxon>
        <taxon>Anthephorinae</taxon>
        <taxon>Digitaria</taxon>
    </lineage>
</organism>
<proteinExistence type="predicted"/>
<evidence type="ECO:0000259" key="2">
    <source>
        <dbReference type="SMART" id="SM00666"/>
    </source>
</evidence>
<dbReference type="Gene3D" id="3.10.20.90">
    <property type="entry name" value="Phosphatidylinositol 3-kinase Catalytic Subunit, Chain A, domain 1"/>
    <property type="match status" value="1"/>
</dbReference>
<feature type="region of interest" description="Disordered" evidence="1">
    <location>
        <begin position="355"/>
        <end position="379"/>
    </location>
</feature>
<reference evidence="3" key="1">
    <citation type="submission" date="2020-07" db="EMBL/GenBank/DDBJ databases">
        <title>Genome sequence and genetic diversity analysis of an under-domesticated orphan crop, white fonio (Digitaria exilis).</title>
        <authorList>
            <person name="Bennetzen J.L."/>
            <person name="Chen S."/>
            <person name="Ma X."/>
            <person name="Wang X."/>
            <person name="Yssel A.E.J."/>
            <person name="Chaluvadi S.R."/>
            <person name="Johnson M."/>
            <person name="Gangashetty P."/>
            <person name="Hamidou F."/>
            <person name="Sanogo M.D."/>
            <person name="Zwaenepoel A."/>
            <person name="Wallace J."/>
            <person name="Van De Peer Y."/>
            <person name="Van Deynze A."/>
        </authorList>
    </citation>
    <scope>NUCLEOTIDE SEQUENCE</scope>
    <source>
        <tissue evidence="3">Leaves</tissue>
    </source>
</reference>
<sequence>MATALTTLTSLLTPHADFWYGVDEVVTRDVHDAICATALLHELELVDRTRPASYPTICLIPIPAMFASLQAPPIHISLPHADPTRTYTSLLDSIHPLLMAAEPSHPAGADVPDTMKLLCSHGERLTSRGRSGGETRVLVVPRDVSFRELTRRLQEMTGGGAEVLAIRHRLADYYEGLEDDDVLVSVTCDEELAHMRAEYGRLLATRPAARFRVFVTTAAPAASVVGSGGGGGVVRRGRLAAAGLPPLAPKKMRRVRSEQVPQVHHRAAYPAAPVRRVQNAQEFTGLLHAQQQQSFHRHHHQQCCCCCQRRDLCAPAPPPARRVFFTNAAREKATNRDSTADMEGRRTIWEFEAALKSPRAQSDSPRPAQESRPTNGISNRHIEFESNPIAITFAHASIEHPHSHTIPLLLSTRPGPLMAEASSCDGGDDIRLNCSHGGRFLPHGPDGAPRYVGGETRVLAVPRAATFRDLAARLSSEVAGGAEVRAIRHRLADEGLEDVVVSVTCDEELAHMRDEYDRLRATSPAARFRVFVITASSGGGEFQGRRAAASGLPPLAPKMRRVHSAQAQLHRRAALPAPMRRIQSAQEFARATHAQPSFLHRRQQQCCCTPAPPMPARSVEALPCMSKKVVAPSMSAAKATERVVFTDAAREMARGGAALAAMENRRAIWELAR</sequence>
<dbReference type="InterPro" id="IPR053198">
    <property type="entry name" value="Gynoecium_Dev_Regulator"/>
</dbReference>